<evidence type="ECO:0000259" key="2">
    <source>
        <dbReference type="Pfam" id="PF00326"/>
    </source>
</evidence>
<accession>Q6L217</accession>
<dbReference type="SUPFAM" id="SSF69304">
    <property type="entry name" value="Tricorn protease N-terminal domain"/>
    <property type="match status" value="1"/>
</dbReference>
<dbReference type="HOGENOM" id="CLU_008615_2_2_2"/>
<protein>
    <submittedName>
        <fullName evidence="3">Hypothetical peptidase</fullName>
    </submittedName>
</protein>
<dbReference type="FunCoup" id="Q6L217">
    <property type="interactions" value="2"/>
</dbReference>
<keyword evidence="1" id="KW-0378">Hydrolase</keyword>
<name>Q6L217_PICTO</name>
<dbReference type="STRING" id="263820.PTO0400"/>
<dbReference type="Pfam" id="PF00326">
    <property type="entry name" value="Peptidase_S9"/>
    <property type="match status" value="1"/>
</dbReference>
<dbReference type="PaxDb" id="263820-PTO0400"/>
<dbReference type="PANTHER" id="PTHR42776">
    <property type="entry name" value="SERINE PEPTIDASE S9 FAMILY MEMBER"/>
    <property type="match status" value="1"/>
</dbReference>
<dbReference type="KEGG" id="pto:PTO0400"/>
<dbReference type="Gene3D" id="3.40.50.1820">
    <property type="entry name" value="alpha/beta hydrolase"/>
    <property type="match status" value="1"/>
</dbReference>
<dbReference type="SUPFAM" id="SSF53474">
    <property type="entry name" value="alpha/beta-Hydrolases"/>
    <property type="match status" value="1"/>
</dbReference>
<gene>
    <name evidence="3" type="ordered locus">PTO0400</name>
</gene>
<dbReference type="PATRIC" id="fig|263820.9.peg.424"/>
<evidence type="ECO:0000313" key="3">
    <source>
        <dbReference type="EMBL" id="AAT42985.1"/>
    </source>
</evidence>
<proteinExistence type="predicted"/>
<feature type="domain" description="Peptidase S9 prolyl oligopeptidase catalytic" evidence="2">
    <location>
        <begin position="358"/>
        <end position="568"/>
    </location>
</feature>
<dbReference type="InterPro" id="IPR029058">
    <property type="entry name" value="AB_hydrolase_fold"/>
</dbReference>
<dbReference type="RefSeq" id="WP_011177201.1">
    <property type="nucleotide sequence ID" value="NC_005877.1"/>
</dbReference>
<dbReference type="InterPro" id="IPR001375">
    <property type="entry name" value="Peptidase_S9_cat"/>
</dbReference>
<dbReference type="MEROPS" id="S09.071"/>
<dbReference type="GeneID" id="2844584"/>
<evidence type="ECO:0000313" key="4">
    <source>
        <dbReference type="Proteomes" id="UP000000438"/>
    </source>
</evidence>
<dbReference type="PANTHER" id="PTHR42776:SF4">
    <property type="entry name" value="ACYLAMINO-ACID-RELEASING ENZYME"/>
    <property type="match status" value="1"/>
</dbReference>
<dbReference type="eggNOG" id="arCOG01646">
    <property type="taxonomic scope" value="Archaea"/>
</dbReference>
<dbReference type="InParanoid" id="Q6L217"/>
<dbReference type="OrthoDB" id="25019at2157"/>
<evidence type="ECO:0000256" key="1">
    <source>
        <dbReference type="ARBA" id="ARBA00022801"/>
    </source>
</evidence>
<dbReference type="GO" id="GO:0004252">
    <property type="term" value="F:serine-type endopeptidase activity"/>
    <property type="evidence" value="ECO:0007669"/>
    <property type="project" value="TreeGrafter"/>
</dbReference>
<dbReference type="Proteomes" id="UP000000438">
    <property type="component" value="Chromosome"/>
</dbReference>
<dbReference type="EMBL" id="AE017261">
    <property type="protein sequence ID" value="AAT42985.1"/>
    <property type="molecule type" value="Genomic_DNA"/>
</dbReference>
<dbReference type="AlphaFoldDB" id="Q6L217"/>
<dbReference type="GO" id="GO:0006508">
    <property type="term" value="P:proteolysis"/>
    <property type="evidence" value="ECO:0007669"/>
    <property type="project" value="InterPro"/>
</dbReference>
<sequence length="572" mass="65817">MKPEEAYGIRIAGDLSLDGGLFYTVKEIENGEYRTYIYHGDKKITFSGNDHNPVFNGALYYIRSGKDEDSIIRLDYGSEPQRVASFFKIKKIISAGNRILAIAREKPEEKTFFEAKRLKYRFNGYGYLSTNFHLYDMNGRCIFSGDVGDAAANDDFILVNELNDYNISNLYKIDFSGNIMEKIAENIDVSSIAVSERGKIAFTWSPAMKAGEVRRLRIDNNDLIVGSDSAVSIISDSFMSTGRQMKFYNDDLYIIAQERSYSNIYRISDKIEKVTDNNYYIREFDVNDSGLAYIYSTPEKPCIINFNGEIDINNVNGKTPEIIDFMNGEAFFMLYSRDAPTILFIHGGPNAAYGRSYYIEFQYFYDNGYNILYSNPPGSTGYGQEYEKACVGDWGNLDTKYIFDLIEYIRKRYNIKNCFGITGGSYGGYLTNWIVSHYDYFKCGISERSISNLLSMIGTSDIGFWFNAIQLNIDDPYKDESIEKLMKYSPIKYVKNVKTPLMLITGEEDYRCPIEQAEQFFIGLKLNNIDTELIRYLGDNHEHARAGIPKNMIDRLYKKLAWFDRYLKTCKE</sequence>
<reference evidence="3 4" key="1">
    <citation type="journal article" date="2004" name="Proc. Natl. Acad. Sci. U.S.A.">
        <title>Genome sequence of Picrophilus torridus and its implications for life around pH 0.</title>
        <authorList>
            <person name="Futterer O."/>
            <person name="Angelov A."/>
            <person name="Liesegang H."/>
            <person name="Gottschalk G."/>
            <person name="Schleper C."/>
            <person name="Schepers B."/>
            <person name="Dock C."/>
            <person name="Antranikian G."/>
            <person name="Liebl W."/>
        </authorList>
    </citation>
    <scope>NUCLEOTIDE SEQUENCE [LARGE SCALE GENOMIC DNA]</scope>
    <source>
        <strain evidence="4">ATCC 700027 / DSM 9790 / JCM 10055 / NBRC 100828</strain>
    </source>
</reference>
<dbReference type="ESTHER" id="picto-q6l217">
    <property type="family name" value="ACPH_Peptidase_S9"/>
</dbReference>
<organism evidence="3 4">
    <name type="scientific">Picrophilus torridus (strain ATCC 700027 / DSM 9790 / JCM 10055 / NBRC 100828 / KAW 2/3)</name>
    <dbReference type="NCBI Taxonomy" id="1122961"/>
    <lineage>
        <taxon>Archaea</taxon>
        <taxon>Methanobacteriati</taxon>
        <taxon>Thermoplasmatota</taxon>
        <taxon>Thermoplasmata</taxon>
        <taxon>Thermoplasmatales</taxon>
        <taxon>Picrophilaceae</taxon>
        <taxon>Picrophilus</taxon>
    </lineage>
</organism>